<evidence type="ECO:0000313" key="4">
    <source>
        <dbReference type="EMBL" id="SDV04343.1"/>
    </source>
</evidence>
<dbReference type="Pfam" id="PF01066">
    <property type="entry name" value="CDP-OH_P_transf"/>
    <property type="match status" value="1"/>
</dbReference>
<evidence type="ECO:0000256" key="1">
    <source>
        <dbReference type="ARBA" id="ARBA00022679"/>
    </source>
</evidence>
<evidence type="ECO:0000313" key="5">
    <source>
        <dbReference type="Proteomes" id="UP000198825"/>
    </source>
</evidence>
<reference evidence="5" key="1">
    <citation type="submission" date="2016-10" db="EMBL/GenBank/DDBJ databases">
        <authorList>
            <person name="Varghese N."/>
            <person name="Submissions S."/>
        </authorList>
    </citation>
    <scope>NUCLEOTIDE SEQUENCE [LARGE SCALE GENOMIC DNA]</scope>
    <source>
        <strain evidence="5">DSM 21743</strain>
    </source>
</reference>
<dbReference type="RefSeq" id="WP_091078507.1">
    <property type="nucleotide sequence ID" value="NZ_LT629799.1"/>
</dbReference>
<keyword evidence="1 2" id="KW-0808">Transferase</keyword>
<feature type="transmembrane region" description="Helical" evidence="3">
    <location>
        <begin position="148"/>
        <end position="168"/>
    </location>
</feature>
<sequence length="254" mass="27021">MTSTVAGEDTGFAASYRRLRDAQKTSFGAPLYSLLVNRPLGRVFAAAAYQVGATPNQVTAVGSVFTYAGILLVALLAPAWWVGVLVAALLVLGYALDSADGQLARLRGGGSVAGEWLDHMFDAGKVASLHLAVLIGWYRFLPERAEGWLLVPIAFSIAGVVLFFGQLLNEQLLRVHRLKAGLPTPPKQGASPLRSLGKLPTDYGLLCACFLLLGLPTVFAVVYGLLAAATVGLLALSVVKWFREMKALEPEGVR</sequence>
<dbReference type="OrthoDB" id="7390033at2"/>
<accession>A0A1H2NFY6</accession>
<dbReference type="InterPro" id="IPR000462">
    <property type="entry name" value="CDP-OH_P_trans"/>
</dbReference>
<dbReference type="GO" id="GO:0016780">
    <property type="term" value="F:phosphotransferase activity, for other substituted phosphate groups"/>
    <property type="evidence" value="ECO:0007669"/>
    <property type="project" value="InterPro"/>
</dbReference>
<keyword evidence="3" id="KW-0812">Transmembrane</keyword>
<keyword evidence="5" id="KW-1185">Reference proteome</keyword>
<dbReference type="Proteomes" id="UP000198825">
    <property type="component" value="Chromosome I"/>
</dbReference>
<evidence type="ECO:0000256" key="3">
    <source>
        <dbReference type="SAM" id="Phobius"/>
    </source>
</evidence>
<dbReference type="GO" id="GO:0016020">
    <property type="term" value="C:membrane"/>
    <property type="evidence" value="ECO:0007669"/>
    <property type="project" value="InterPro"/>
</dbReference>
<dbReference type="GO" id="GO:0008654">
    <property type="term" value="P:phospholipid biosynthetic process"/>
    <property type="evidence" value="ECO:0007669"/>
    <property type="project" value="InterPro"/>
</dbReference>
<dbReference type="InterPro" id="IPR048254">
    <property type="entry name" value="CDP_ALCOHOL_P_TRANSF_CS"/>
</dbReference>
<dbReference type="EMBL" id="LT629799">
    <property type="protein sequence ID" value="SDV04343.1"/>
    <property type="molecule type" value="Genomic_DNA"/>
</dbReference>
<dbReference type="PROSITE" id="PS00379">
    <property type="entry name" value="CDP_ALCOHOL_P_TRANSF"/>
    <property type="match status" value="1"/>
</dbReference>
<feature type="transmembrane region" description="Helical" evidence="3">
    <location>
        <begin position="203"/>
        <end position="236"/>
    </location>
</feature>
<keyword evidence="3" id="KW-1133">Transmembrane helix</keyword>
<proteinExistence type="inferred from homology"/>
<dbReference type="Gene3D" id="1.20.120.1760">
    <property type="match status" value="1"/>
</dbReference>
<dbReference type="STRING" id="546874.SAMN04488544_3958"/>
<feature type="transmembrane region" description="Helical" evidence="3">
    <location>
        <begin position="70"/>
        <end position="96"/>
    </location>
</feature>
<gene>
    <name evidence="4" type="ORF">SAMN04488544_3958</name>
</gene>
<protein>
    <submittedName>
        <fullName evidence="4">CDP-alcohol phosphatidyltransferase</fullName>
    </submittedName>
</protein>
<dbReference type="AlphaFoldDB" id="A0A1H2NFY6"/>
<organism evidence="4 5">
    <name type="scientific">Microlunatus sagamiharensis</name>
    <dbReference type="NCBI Taxonomy" id="546874"/>
    <lineage>
        <taxon>Bacteria</taxon>
        <taxon>Bacillati</taxon>
        <taxon>Actinomycetota</taxon>
        <taxon>Actinomycetes</taxon>
        <taxon>Propionibacteriales</taxon>
        <taxon>Propionibacteriaceae</taxon>
        <taxon>Microlunatus</taxon>
    </lineage>
</organism>
<evidence type="ECO:0000256" key="2">
    <source>
        <dbReference type="RuleBase" id="RU003750"/>
    </source>
</evidence>
<name>A0A1H2NFY6_9ACTN</name>
<dbReference type="InterPro" id="IPR043130">
    <property type="entry name" value="CDP-OH_PTrfase_TM_dom"/>
</dbReference>
<keyword evidence="3" id="KW-0472">Membrane</keyword>
<comment type="similarity">
    <text evidence="2">Belongs to the CDP-alcohol phosphatidyltransferase class-I family.</text>
</comment>